<feature type="signal peptide" evidence="3">
    <location>
        <begin position="1"/>
        <end position="26"/>
    </location>
</feature>
<protein>
    <recommendedName>
        <fullName evidence="3">Carboxylic ester hydrolase</fullName>
        <ecNumber evidence="3">3.1.1.-</ecNumber>
    </recommendedName>
</protein>
<dbReference type="GO" id="GO:0016787">
    <property type="term" value="F:hydrolase activity"/>
    <property type="evidence" value="ECO:0007669"/>
    <property type="project" value="UniProtKB-KW"/>
</dbReference>
<keyword evidence="2 3" id="KW-0378">Hydrolase</keyword>
<dbReference type="InterPro" id="IPR019819">
    <property type="entry name" value="Carboxylesterase_B_CS"/>
</dbReference>
<dbReference type="Proteomes" id="UP000799118">
    <property type="component" value="Unassembled WGS sequence"/>
</dbReference>
<dbReference type="SUPFAM" id="SSF53474">
    <property type="entry name" value="alpha/beta-Hydrolases"/>
    <property type="match status" value="1"/>
</dbReference>
<reference evidence="5" key="1">
    <citation type="journal article" date="2019" name="Environ. Microbiol.">
        <title>Fungal ecological strategies reflected in gene transcription - a case study of two litter decomposers.</title>
        <authorList>
            <person name="Barbi F."/>
            <person name="Kohler A."/>
            <person name="Barry K."/>
            <person name="Baskaran P."/>
            <person name="Daum C."/>
            <person name="Fauchery L."/>
            <person name="Ihrmark K."/>
            <person name="Kuo A."/>
            <person name="LaButti K."/>
            <person name="Lipzen A."/>
            <person name="Morin E."/>
            <person name="Grigoriev I.V."/>
            <person name="Henrissat B."/>
            <person name="Lindahl B."/>
            <person name="Martin F."/>
        </authorList>
    </citation>
    <scope>NUCLEOTIDE SEQUENCE</scope>
    <source>
        <strain evidence="5">JB14</strain>
    </source>
</reference>
<dbReference type="PANTHER" id="PTHR11559">
    <property type="entry name" value="CARBOXYLESTERASE"/>
    <property type="match status" value="1"/>
</dbReference>
<proteinExistence type="inferred from homology"/>
<sequence length="478" mass="51349">MTTKMFAAQTLGCLIFLALASTCVHANSPQVLLGNTTLIGRDVTLSNQDFFGGIPYAEPPLGALRFQRPVLKTSLDTAEFDASNFGFSCLQEGVPVSELSEDCLTINVFRPSDATANASLPVIFWIIDPSLMQAQLWHKVLHGQEAADRKALNLGLSDQIAALTWVQENIGAFGGDKDKVTISGESAGAVMTAVLLLNPDISKFARAAILQSGSAATALTYGPLHRQVDWDNFVAGVPGCENLSSTDNTFECLRSVNTTAIFDGLVIAQNEITERIPWSTTIDGMGGFMPELPSLLFAKGIFAKMSFIAGDDLDEVMANFSPPAVSEPQVKKTVAQLVALYPEIPALGSPFNTEMTPSVLALDLENGIKLVQLLGICSSIRSEDPGYRQRANAGVKTYVVRLKSLVQSGPWGQNFNYLYGGVQNATASDTVLSAAIIDYWVSFATSLTPNDGKGVSRPTWDQYTPQNPVLIQLNGEIQ</sequence>
<accession>A0A6A4HK15</accession>
<dbReference type="EMBL" id="ML769500">
    <property type="protein sequence ID" value="KAE9397215.1"/>
    <property type="molecule type" value="Genomic_DNA"/>
</dbReference>
<dbReference type="InterPro" id="IPR029058">
    <property type="entry name" value="AB_hydrolase_fold"/>
</dbReference>
<feature type="domain" description="Carboxylesterase type B" evidence="4">
    <location>
        <begin position="153"/>
        <end position="319"/>
    </location>
</feature>
<dbReference type="InterPro" id="IPR002018">
    <property type="entry name" value="CarbesteraseB"/>
</dbReference>
<feature type="chain" id="PRO_5025719052" description="Carboxylic ester hydrolase" evidence="3">
    <location>
        <begin position="27"/>
        <end position="478"/>
    </location>
</feature>
<evidence type="ECO:0000313" key="6">
    <source>
        <dbReference type="Proteomes" id="UP000799118"/>
    </source>
</evidence>
<keyword evidence="3" id="KW-0732">Signal</keyword>
<dbReference type="InterPro" id="IPR050309">
    <property type="entry name" value="Type-B_Carboxylest/Lipase"/>
</dbReference>
<dbReference type="OrthoDB" id="408631at2759"/>
<feature type="domain" description="Carboxylesterase type B" evidence="4">
    <location>
        <begin position="29"/>
        <end position="128"/>
    </location>
</feature>
<dbReference type="PROSITE" id="PS00122">
    <property type="entry name" value="CARBOXYLESTERASE_B_1"/>
    <property type="match status" value="1"/>
</dbReference>
<evidence type="ECO:0000313" key="5">
    <source>
        <dbReference type="EMBL" id="KAE9397215.1"/>
    </source>
</evidence>
<evidence type="ECO:0000259" key="4">
    <source>
        <dbReference type="Pfam" id="PF00135"/>
    </source>
</evidence>
<dbReference type="PROSITE" id="PS00941">
    <property type="entry name" value="CARBOXYLESTERASE_B_2"/>
    <property type="match status" value="1"/>
</dbReference>
<evidence type="ECO:0000256" key="1">
    <source>
        <dbReference type="ARBA" id="ARBA00005964"/>
    </source>
</evidence>
<name>A0A6A4HK15_9AGAR</name>
<dbReference type="Gene3D" id="3.40.50.1820">
    <property type="entry name" value="alpha/beta hydrolase"/>
    <property type="match status" value="2"/>
</dbReference>
<organism evidence="5 6">
    <name type="scientific">Gymnopus androsaceus JB14</name>
    <dbReference type="NCBI Taxonomy" id="1447944"/>
    <lineage>
        <taxon>Eukaryota</taxon>
        <taxon>Fungi</taxon>
        <taxon>Dikarya</taxon>
        <taxon>Basidiomycota</taxon>
        <taxon>Agaricomycotina</taxon>
        <taxon>Agaricomycetes</taxon>
        <taxon>Agaricomycetidae</taxon>
        <taxon>Agaricales</taxon>
        <taxon>Marasmiineae</taxon>
        <taxon>Omphalotaceae</taxon>
        <taxon>Gymnopus</taxon>
    </lineage>
</organism>
<dbReference type="EC" id="3.1.1.-" evidence="3"/>
<comment type="similarity">
    <text evidence="1 3">Belongs to the type-B carboxylesterase/lipase family.</text>
</comment>
<evidence type="ECO:0000256" key="3">
    <source>
        <dbReference type="RuleBase" id="RU361235"/>
    </source>
</evidence>
<gene>
    <name evidence="5" type="ORF">BT96DRAFT_941055</name>
</gene>
<evidence type="ECO:0000256" key="2">
    <source>
        <dbReference type="ARBA" id="ARBA00022801"/>
    </source>
</evidence>
<dbReference type="AlphaFoldDB" id="A0A6A4HK15"/>
<keyword evidence="6" id="KW-1185">Reference proteome</keyword>
<dbReference type="InterPro" id="IPR019826">
    <property type="entry name" value="Carboxylesterase_B_AS"/>
</dbReference>
<dbReference type="Pfam" id="PF00135">
    <property type="entry name" value="COesterase"/>
    <property type="match status" value="2"/>
</dbReference>